<name>A0A1Y2A9I6_9PLEO</name>
<dbReference type="Proteomes" id="UP000193144">
    <property type="component" value="Unassembled WGS sequence"/>
</dbReference>
<protein>
    <submittedName>
        <fullName evidence="1">Uncharacterized protein</fullName>
    </submittedName>
</protein>
<dbReference type="InterPro" id="IPR037217">
    <property type="entry name" value="Trp/Indoleamine_2_3_dOase-like"/>
</dbReference>
<evidence type="ECO:0000313" key="1">
    <source>
        <dbReference type="EMBL" id="ORY19134.1"/>
    </source>
</evidence>
<dbReference type="AlphaFoldDB" id="A0A1Y2A9I6"/>
<reference evidence="1 2" key="1">
    <citation type="submission" date="2016-07" db="EMBL/GenBank/DDBJ databases">
        <title>Pervasive Adenine N6-methylation of Active Genes in Fungi.</title>
        <authorList>
            <consortium name="DOE Joint Genome Institute"/>
            <person name="Mondo S.J."/>
            <person name="Dannebaum R.O."/>
            <person name="Kuo R.C."/>
            <person name="Labutti K."/>
            <person name="Haridas S."/>
            <person name="Kuo A."/>
            <person name="Salamov A."/>
            <person name="Ahrendt S.R."/>
            <person name="Lipzen A."/>
            <person name="Sullivan W."/>
            <person name="Andreopoulos W.B."/>
            <person name="Clum A."/>
            <person name="Lindquist E."/>
            <person name="Daum C."/>
            <person name="Ramamoorthy G.K."/>
            <person name="Gryganskyi A."/>
            <person name="Culley D."/>
            <person name="Magnuson J.K."/>
            <person name="James T.Y."/>
            <person name="O'Malley M.A."/>
            <person name="Stajich J.E."/>
            <person name="Spatafora J.W."/>
            <person name="Visel A."/>
            <person name="Grigoriev I.V."/>
        </authorList>
    </citation>
    <scope>NUCLEOTIDE SEQUENCE [LARGE SCALE GENOMIC DNA]</scope>
    <source>
        <strain evidence="1 2">CBS 115471</strain>
    </source>
</reference>
<evidence type="ECO:0000313" key="2">
    <source>
        <dbReference type="Proteomes" id="UP000193144"/>
    </source>
</evidence>
<gene>
    <name evidence="1" type="ORF">BCR34DRAFT_609764</name>
</gene>
<comment type="caution">
    <text evidence="1">The sequence shown here is derived from an EMBL/GenBank/DDBJ whole genome shotgun (WGS) entry which is preliminary data.</text>
</comment>
<dbReference type="EMBL" id="MCFA01000003">
    <property type="protein sequence ID" value="ORY19134.1"/>
    <property type="molecule type" value="Genomic_DNA"/>
</dbReference>
<dbReference type="SUPFAM" id="SSF140959">
    <property type="entry name" value="Indolic compounds 2,3-dioxygenase-like"/>
    <property type="match status" value="1"/>
</dbReference>
<dbReference type="GO" id="GO:0046872">
    <property type="term" value="F:metal ion binding"/>
    <property type="evidence" value="ECO:0007669"/>
    <property type="project" value="InterPro"/>
</dbReference>
<sequence>MDISPASLWVLSNLVLNFDPEGTYTYRINTGMPDKVTSDEEAFARIFYNVERLGVPIYHDMVLAMIIFSRGDKFACLRYISSITAQLRLALGAYFTNLHGQTIAHSVWLSHVQGFYAWGVPLFQALDGFLGMEQYLSPRDQERNIPARQRSFCKALAEHSFRRMLSEKPKDETDVRIGAELNEIAKRLRMFRQVHRTTAKTYLSRPISL</sequence>
<keyword evidence="2" id="KW-1185">Reference proteome</keyword>
<dbReference type="GO" id="GO:0020037">
    <property type="term" value="F:heme binding"/>
    <property type="evidence" value="ECO:0007669"/>
    <property type="project" value="InterPro"/>
</dbReference>
<organism evidence="1 2">
    <name type="scientific">Clohesyomyces aquaticus</name>
    <dbReference type="NCBI Taxonomy" id="1231657"/>
    <lineage>
        <taxon>Eukaryota</taxon>
        <taxon>Fungi</taxon>
        <taxon>Dikarya</taxon>
        <taxon>Ascomycota</taxon>
        <taxon>Pezizomycotina</taxon>
        <taxon>Dothideomycetes</taxon>
        <taxon>Pleosporomycetidae</taxon>
        <taxon>Pleosporales</taxon>
        <taxon>Lindgomycetaceae</taxon>
        <taxon>Clohesyomyces</taxon>
    </lineage>
</organism>
<accession>A0A1Y2A9I6</accession>
<proteinExistence type="predicted"/>
<dbReference type="GO" id="GO:0019441">
    <property type="term" value="P:L-tryptophan catabolic process to kynurenine"/>
    <property type="evidence" value="ECO:0007669"/>
    <property type="project" value="InterPro"/>
</dbReference>
<dbReference type="Gene3D" id="1.20.58.480">
    <property type="match status" value="1"/>
</dbReference>
<dbReference type="OrthoDB" id="4662583at2759"/>
<dbReference type="STRING" id="1231657.A0A1Y2A9I6"/>